<evidence type="ECO:0000313" key="2">
    <source>
        <dbReference type="Proteomes" id="UP000485058"/>
    </source>
</evidence>
<keyword evidence="2" id="KW-1185">Reference proteome</keyword>
<name>A0A6A0A3M2_HAELA</name>
<protein>
    <submittedName>
        <fullName evidence="1">Uncharacterized protein</fullName>
    </submittedName>
</protein>
<accession>A0A6A0A3M2</accession>
<gene>
    <name evidence="1" type="ORF">HaLaN_25063</name>
</gene>
<proteinExistence type="predicted"/>
<reference evidence="1 2" key="1">
    <citation type="submission" date="2020-02" db="EMBL/GenBank/DDBJ databases">
        <title>Draft genome sequence of Haematococcus lacustris strain NIES-144.</title>
        <authorList>
            <person name="Morimoto D."/>
            <person name="Nakagawa S."/>
            <person name="Yoshida T."/>
            <person name="Sawayama S."/>
        </authorList>
    </citation>
    <scope>NUCLEOTIDE SEQUENCE [LARGE SCALE GENOMIC DNA]</scope>
    <source>
        <strain evidence="1 2">NIES-144</strain>
    </source>
</reference>
<dbReference type="AlphaFoldDB" id="A0A6A0A3M2"/>
<sequence>MEKLVSGAALHRDPVYGQGQFVNPGIQVQLPSGPTKMQMFLEV</sequence>
<organism evidence="1 2">
    <name type="scientific">Haematococcus lacustris</name>
    <name type="common">Green alga</name>
    <name type="synonym">Haematococcus pluvialis</name>
    <dbReference type="NCBI Taxonomy" id="44745"/>
    <lineage>
        <taxon>Eukaryota</taxon>
        <taxon>Viridiplantae</taxon>
        <taxon>Chlorophyta</taxon>
        <taxon>core chlorophytes</taxon>
        <taxon>Chlorophyceae</taxon>
        <taxon>CS clade</taxon>
        <taxon>Chlamydomonadales</taxon>
        <taxon>Haematococcaceae</taxon>
        <taxon>Haematococcus</taxon>
    </lineage>
</organism>
<evidence type="ECO:0000313" key="1">
    <source>
        <dbReference type="EMBL" id="GFH26844.1"/>
    </source>
</evidence>
<comment type="caution">
    <text evidence="1">The sequence shown here is derived from an EMBL/GenBank/DDBJ whole genome shotgun (WGS) entry which is preliminary data.</text>
</comment>
<dbReference type="EMBL" id="BLLF01003260">
    <property type="protein sequence ID" value="GFH26844.1"/>
    <property type="molecule type" value="Genomic_DNA"/>
</dbReference>
<dbReference type="Proteomes" id="UP000485058">
    <property type="component" value="Unassembled WGS sequence"/>
</dbReference>